<evidence type="ECO:0000313" key="2">
    <source>
        <dbReference type="EMBL" id="CAE8667439.1"/>
    </source>
</evidence>
<protein>
    <recommendedName>
        <fullName evidence="4">PAS domain-containing protein</fullName>
    </recommendedName>
</protein>
<comment type="caution">
    <text evidence="2">The sequence shown here is derived from an EMBL/GenBank/DDBJ whole genome shotgun (WGS) entry which is preliminary data.</text>
</comment>
<dbReference type="AlphaFoldDB" id="A0A813J7G3"/>
<dbReference type="Gene3D" id="3.30.450.20">
    <property type="entry name" value="PAS domain"/>
    <property type="match status" value="1"/>
</dbReference>
<organism evidence="2 3">
    <name type="scientific">Polarella glacialis</name>
    <name type="common">Dinoflagellate</name>
    <dbReference type="NCBI Taxonomy" id="89957"/>
    <lineage>
        <taxon>Eukaryota</taxon>
        <taxon>Sar</taxon>
        <taxon>Alveolata</taxon>
        <taxon>Dinophyceae</taxon>
        <taxon>Suessiales</taxon>
        <taxon>Suessiaceae</taxon>
        <taxon>Polarella</taxon>
    </lineage>
</organism>
<dbReference type="EMBL" id="CAJNNW010021070">
    <property type="protein sequence ID" value="CAE8667439.1"/>
    <property type="molecule type" value="Genomic_DNA"/>
</dbReference>
<evidence type="ECO:0008006" key="4">
    <source>
        <dbReference type="Google" id="ProtNLM"/>
    </source>
</evidence>
<accession>A0A813J7G3</accession>
<feature type="non-terminal residue" evidence="2">
    <location>
        <position position="1"/>
    </location>
</feature>
<dbReference type="CDD" id="cd00130">
    <property type="entry name" value="PAS"/>
    <property type="match status" value="1"/>
</dbReference>
<evidence type="ECO:0000256" key="1">
    <source>
        <dbReference type="SAM" id="MobiDB-lite"/>
    </source>
</evidence>
<gene>
    <name evidence="2" type="ORF">PGLA2088_LOCUS16567</name>
</gene>
<reference evidence="2" key="1">
    <citation type="submission" date="2021-02" db="EMBL/GenBank/DDBJ databases">
        <authorList>
            <person name="Dougan E. K."/>
            <person name="Rhodes N."/>
            <person name="Thang M."/>
            <person name="Chan C."/>
        </authorList>
    </citation>
    <scope>NUCLEOTIDE SEQUENCE</scope>
</reference>
<proteinExistence type="predicted"/>
<name>A0A813J7G3_POLGL</name>
<dbReference type="InterPro" id="IPR000014">
    <property type="entry name" value="PAS"/>
</dbReference>
<feature type="compositionally biased region" description="Basic residues" evidence="1">
    <location>
        <begin position="319"/>
        <end position="328"/>
    </location>
</feature>
<sequence length="328" mass="36049">SDSLSAHYFQSPCAAMAEAWSVNYPLRRILPRAWRIASAESGPGPASEQEERLGAALSFDRSFSAGSCDPSDLQLLKGKLTEPLSPHTRLFTGETMALSELSIWDLSDDEDEDEQEVTDQLPLLQAALDAIAPRSCAVTLSDPYDATTLMVSDGFEALFGFTRCELLGKDELRVLSGDFQQSTTVRLILRDKFGQPLLTFVHARGVVIGFDMSTGEEQWAILTLYLHASGSVDGMAEDAPEDMMALGEADVRLHQLACRCSFLISDAVQKTHGRPSGGLEGGVFSAEETVAKAFWCPVLSPSRETSHHEYSPLMTSRRQDRRRRTSRI</sequence>
<feature type="region of interest" description="Disordered" evidence="1">
    <location>
        <begin position="302"/>
        <end position="328"/>
    </location>
</feature>
<evidence type="ECO:0000313" key="3">
    <source>
        <dbReference type="Proteomes" id="UP000626109"/>
    </source>
</evidence>
<dbReference type="Proteomes" id="UP000626109">
    <property type="component" value="Unassembled WGS sequence"/>
</dbReference>